<gene>
    <name evidence="1" type="ORF">BAR24066_01638</name>
</gene>
<evidence type="ECO:0000313" key="2">
    <source>
        <dbReference type="Proteomes" id="UP000494172"/>
    </source>
</evidence>
<comment type="caution">
    <text evidence="1">The sequence shown here is derived from an EMBL/GenBank/DDBJ whole genome shotgun (WGS) entry which is preliminary data.</text>
</comment>
<dbReference type="EMBL" id="CABVPX010000005">
    <property type="protein sequence ID" value="VWB37269.1"/>
    <property type="molecule type" value="Genomic_DNA"/>
</dbReference>
<dbReference type="Proteomes" id="UP000494172">
    <property type="component" value="Unassembled WGS sequence"/>
</dbReference>
<reference evidence="1 2" key="1">
    <citation type="submission" date="2019-09" db="EMBL/GenBank/DDBJ databases">
        <authorList>
            <person name="Depoorter E."/>
        </authorList>
    </citation>
    <scope>NUCLEOTIDE SEQUENCE [LARGE SCALE GENOMIC DNA]</scope>
    <source>
        <strain evidence="1">LMG 24066</strain>
    </source>
</reference>
<evidence type="ECO:0000313" key="1">
    <source>
        <dbReference type="EMBL" id="VWB37269.1"/>
    </source>
</evidence>
<dbReference type="AlphaFoldDB" id="A0A9Q9UPH8"/>
<accession>A0A9Q9UPH8</accession>
<proteinExistence type="predicted"/>
<sequence>MRATASAAHARHYGIKDSKASSDLSERIATDVSARHFSAGGLPVGGPVKSGAGFTMRARCRRRCSFHTQSIAFHRNPPRPNQPSAGRPIKRAGRCFALIVTGDTPSSSGPQPPFETRTTHTKFCMIQPSFRRSRLFSSAAHLTIFVAFRCPRGATPATRSTRYSAALRPTTGSRCAPSASACGKFACAMRAARSGSSTSRHSPMPPTCFTASGNNRHARANPISAWPPGVIAR</sequence>
<protein>
    <submittedName>
        <fullName evidence="1">Uncharacterized protein</fullName>
    </submittedName>
</protein>
<organism evidence="1 2">
    <name type="scientific">Burkholderia arboris</name>
    <dbReference type="NCBI Taxonomy" id="488730"/>
    <lineage>
        <taxon>Bacteria</taxon>
        <taxon>Pseudomonadati</taxon>
        <taxon>Pseudomonadota</taxon>
        <taxon>Betaproteobacteria</taxon>
        <taxon>Burkholderiales</taxon>
        <taxon>Burkholderiaceae</taxon>
        <taxon>Burkholderia</taxon>
        <taxon>Burkholderia cepacia complex</taxon>
    </lineage>
</organism>
<name>A0A9Q9UPH8_9BURK</name>